<keyword evidence="2" id="KW-1185">Reference proteome</keyword>
<protein>
    <recommendedName>
        <fullName evidence="3">Glycosyl transferase family 2</fullName>
    </recommendedName>
</protein>
<evidence type="ECO:0000313" key="1">
    <source>
        <dbReference type="EMBL" id="PTX54729.1"/>
    </source>
</evidence>
<gene>
    <name evidence="1" type="ORF">C8N43_3549</name>
</gene>
<accession>A0A2T6BFA7</accession>
<organism evidence="1 2">
    <name type="scientific">Litoreibacter ponti</name>
    <dbReference type="NCBI Taxonomy" id="1510457"/>
    <lineage>
        <taxon>Bacteria</taxon>
        <taxon>Pseudomonadati</taxon>
        <taxon>Pseudomonadota</taxon>
        <taxon>Alphaproteobacteria</taxon>
        <taxon>Rhodobacterales</taxon>
        <taxon>Roseobacteraceae</taxon>
        <taxon>Litoreibacter</taxon>
    </lineage>
</organism>
<dbReference type="AlphaFoldDB" id="A0A2T6BFA7"/>
<evidence type="ECO:0000313" key="2">
    <source>
        <dbReference type="Proteomes" id="UP000243978"/>
    </source>
</evidence>
<name>A0A2T6BFA7_9RHOB</name>
<dbReference type="EMBL" id="QBKS01000002">
    <property type="protein sequence ID" value="PTX54729.1"/>
    <property type="molecule type" value="Genomic_DNA"/>
</dbReference>
<dbReference type="OrthoDB" id="7820657at2"/>
<dbReference type="Proteomes" id="UP000243978">
    <property type="component" value="Unassembled WGS sequence"/>
</dbReference>
<dbReference type="RefSeq" id="WP_107847032.1">
    <property type="nucleotide sequence ID" value="NZ_QBKS01000002.1"/>
</dbReference>
<reference evidence="1 2" key="1">
    <citation type="submission" date="2018-04" db="EMBL/GenBank/DDBJ databases">
        <title>Genomic Encyclopedia of Archaeal and Bacterial Type Strains, Phase II (KMG-II): from individual species to whole genera.</title>
        <authorList>
            <person name="Goeker M."/>
        </authorList>
    </citation>
    <scope>NUCLEOTIDE SEQUENCE [LARGE SCALE GENOMIC DNA]</scope>
    <source>
        <strain evidence="1 2">DSM 100977</strain>
    </source>
</reference>
<comment type="caution">
    <text evidence="1">The sequence shown here is derived from an EMBL/GenBank/DDBJ whole genome shotgun (WGS) entry which is preliminary data.</text>
</comment>
<proteinExistence type="predicted"/>
<sequence length="286" mass="33087">MRHASLSSFLASAPAALSPKGPFALLFVEDAAEVDSTISHLMKMGFREVLVFGGAELLPADRDDLHLIEMDIHKADAFARTTNKLIDLFPGVWMHYCFNAEYLFFPFCETRNIRELIAFSLEERRYSVLTYVIDLYSNDLGRDPNAVSLEHAYLDKSGYYALARFTEDGQALDRQLDFFGGLRWRFEEHVPWTRRKIDRVGLFQARKGLELQADHTFNEPEYNTYACPWHHNISGALCSFRTAKALVTNPGSMYEIPHFWWKNSVKFEWHSNQLLELGLMEPGQWF</sequence>
<evidence type="ECO:0008006" key="3">
    <source>
        <dbReference type="Google" id="ProtNLM"/>
    </source>
</evidence>